<evidence type="ECO:0000259" key="3">
    <source>
        <dbReference type="PROSITE" id="PS51462"/>
    </source>
</evidence>
<evidence type="ECO:0000313" key="5">
    <source>
        <dbReference type="Proteomes" id="UP000198885"/>
    </source>
</evidence>
<gene>
    <name evidence="4" type="ORF">SAMN04490244_102310</name>
</gene>
<comment type="cofactor">
    <cofactor evidence="1">
        <name>Mg(2+)</name>
        <dbReference type="ChEBI" id="CHEBI:18420"/>
    </cofactor>
</comment>
<sequence length="148" mass="16582">MTGPRLAVRAVIVRDDRVLLVNAYPDGESDMWCLPGGGVERHTSLPDNLRREMYEETGLTVTVGAPLALNEFHAPETGFHQVDVYFRCTLEETRIAPDWHDPDGVVTRHVWASREDLATLHHKPDSLADIAFGPPGRVLYDPLEILTK</sequence>
<reference evidence="4 5" key="1">
    <citation type="submission" date="2016-10" db="EMBL/GenBank/DDBJ databases">
        <authorList>
            <person name="de Groot N.N."/>
        </authorList>
    </citation>
    <scope>NUCLEOTIDE SEQUENCE [LARGE SCALE GENOMIC DNA]</scope>
    <source>
        <strain evidence="4 5">DSM 23042</strain>
    </source>
</reference>
<evidence type="ECO:0000256" key="2">
    <source>
        <dbReference type="ARBA" id="ARBA00022801"/>
    </source>
</evidence>
<dbReference type="GO" id="GO:0016787">
    <property type="term" value="F:hydrolase activity"/>
    <property type="evidence" value="ECO:0007669"/>
    <property type="project" value="UniProtKB-KW"/>
</dbReference>
<name>A0A1H9RJD8_9RHOB</name>
<dbReference type="AlphaFoldDB" id="A0A1H9RJD8"/>
<proteinExistence type="predicted"/>
<dbReference type="SUPFAM" id="SSF55811">
    <property type="entry name" value="Nudix"/>
    <property type="match status" value="1"/>
</dbReference>
<dbReference type="RefSeq" id="WP_092689059.1">
    <property type="nucleotide sequence ID" value="NZ_FOGU01000002.1"/>
</dbReference>
<dbReference type="EMBL" id="FOGU01000002">
    <property type="protein sequence ID" value="SER72814.1"/>
    <property type="molecule type" value="Genomic_DNA"/>
</dbReference>
<protein>
    <submittedName>
        <fullName evidence="4">ADP-ribose pyrophosphatase YjhB, NUDIX family</fullName>
    </submittedName>
</protein>
<accession>A0A1H9RJD8</accession>
<keyword evidence="5" id="KW-1185">Reference proteome</keyword>
<dbReference type="Proteomes" id="UP000198885">
    <property type="component" value="Unassembled WGS sequence"/>
</dbReference>
<dbReference type="Pfam" id="PF00293">
    <property type="entry name" value="NUDIX"/>
    <property type="match status" value="1"/>
</dbReference>
<dbReference type="OrthoDB" id="9761969at2"/>
<dbReference type="InterPro" id="IPR000086">
    <property type="entry name" value="NUDIX_hydrolase_dom"/>
</dbReference>
<feature type="domain" description="Nudix hydrolase" evidence="3">
    <location>
        <begin position="3"/>
        <end position="138"/>
    </location>
</feature>
<dbReference type="PANTHER" id="PTHR43046:SF14">
    <property type="entry name" value="MUTT_NUDIX FAMILY PROTEIN"/>
    <property type="match status" value="1"/>
</dbReference>
<evidence type="ECO:0000256" key="1">
    <source>
        <dbReference type="ARBA" id="ARBA00001946"/>
    </source>
</evidence>
<dbReference type="PROSITE" id="PS51462">
    <property type="entry name" value="NUDIX"/>
    <property type="match status" value="1"/>
</dbReference>
<dbReference type="STRING" id="641238.SAMN04490244_102310"/>
<keyword evidence="2" id="KW-0378">Hydrolase</keyword>
<dbReference type="PANTHER" id="PTHR43046">
    <property type="entry name" value="GDP-MANNOSE MANNOSYL HYDROLASE"/>
    <property type="match status" value="1"/>
</dbReference>
<dbReference type="Gene3D" id="3.90.79.10">
    <property type="entry name" value="Nucleoside Triphosphate Pyrophosphohydrolase"/>
    <property type="match status" value="1"/>
</dbReference>
<organism evidence="4 5">
    <name type="scientific">Tranquillimonas rosea</name>
    <dbReference type="NCBI Taxonomy" id="641238"/>
    <lineage>
        <taxon>Bacteria</taxon>
        <taxon>Pseudomonadati</taxon>
        <taxon>Pseudomonadota</taxon>
        <taxon>Alphaproteobacteria</taxon>
        <taxon>Rhodobacterales</taxon>
        <taxon>Roseobacteraceae</taxon>
        <taxon>Tranquillimonas</taxon>
    </lineage>
</organism>
<evidence type="ECO:0000313" key="4">
    <source>
        <dbReference type="EMBL" id="SER72814.1"/>
    </source>
</evidence>
<dbReference type="InterPro" id="IPR015797">
    <property type="entry name" value="NUDIX_hydrolase-like_dom_sf"/>
</dbReference>